<accession>A0A5M6IZE9</accession>
<name>A0A5M6IZE9_9PROT</name>
<feature type="region of interest" description="Disordered" evidence="1">
    <location>
        <begin position="180"/>
        <end position="244"/>
    </location>
</feature>
<dbReference type="Proteomes" id="UP000325255">
    <property type="component" value="Unassembled WGS sequence"/>
</dbReference>
<evidence type="ECO:0000313" key="2">
    <source>
        <dbReference type="EMBL" id="KAA5613207.1"/>
    </source>
</evidence>
<organism evidence="2 3">
    <name type="scientific">Rhodovastum atsumiense</name>
    <dbReference type="NCBI Taxonomy" id="504468"/>
    <lineage>
        <taxon>Bacteria</taxon>
        <taxon>Pseudomonadati</taxon>
        <taxon>Pseudomonadota</taxon>
        <taxon>Alphaproteobacteria</taxon>
        <taxon>Acetobacterales</taxon>
        <taxon>Acetobacteraceae</taxon>
        <taxon>Rhodovastum</taxon>
    </lineage>
</organism>
<comment type="caution">
    <text evidence="2">The sequence shown here is derived from an EMBL/GenBank/DDBJ whole genome shotgun (WGS) entry which is preliminary data.</text>
</comment>
<keyword evidence="3" id="KW-1185">Reference proteome</keyword>
<dbReference type="AlphaFoldDB" id="A0A5M6IZE9"/>
<gene>
    <name evidence="2" type="ORF">F1189_05795</name>
</gene>
<dbReference type="PROSITE" id="PS51257">
    <property type="entry name" value="PROKAR_LIPOPROTEIN"/>
    <property type="match status" value="1"/>
</dbReference>
<sequence>MMPPRISRRAALALPLVLAACGGRDVPTTFEPLGWDYLSRLKLNVGSIEIDDSWKPRPGTRDVGHLAPTPPVKALRQMAEDRLIAGGMTGEATFVIDEASIVEQRENYVGNFAVHIALSTPDGTRSGYAEARVTRTRTIDDDSPAVVRADLYDMVRQMMTDMNVELEYQIRQRMRDYLQTTAPSAPEPGPVEQQDLGSPGTSTPAPAPTLAPTLTPPPPAAAPAGRTAPSAVPFTSPAPTNLLR</sequence>
<feature type="compositionally biased region" description="Pro residues" evidence="1">
    <location>
        <begin position="205"/>
        <end position="221"/>
    </location>
</feature>
<evidence type="ECO:0000256" key="1">
    <source>
        <dbReference type="SAM" id="MobiDB-lite"/>
    </source>
</evidence>
<protein>
    <submittedName>
        <fullName evidence="2">Uncharacterized protein</fullName>
    </submittedName>
</protein>
<reference evidence="2 3" key="1">
    <citation type="submission" date="2019-09" db="EMBL/GenBank/DDBJ databases">
        <title>Genome sequence of Rhodovastum atsumiense, a diverse member of the Acetobacteraceae family of non-sulfur purple photosynthetic bacteria.</title>
        <authorList>
            <person name="Meyer T."/>
            <person name="Kyndt J."/>
        </authorList>
    </citation>
    <scope>NUCLEOTIDE SEQUENCE [LARGE SCALE GENOMIC DNA]</scope>
    <source>
        <strain evidence="2 3">DSM 21279</strain>
    </source>
</reference>
<dbReference type="RefSeq" id="WP_150039690.1">
    <property type="nucleotide sequence ID" value="NZ_OW485601.1"/>
</dbReference>
<dbReference type="EMBL" id="VWPK01000007">
    <property type="protein sequence ID" value="KAA5613207.1"/>
    <property type="molecule type" value="Genomic_DNA"/>
</dbReference>
<proteinExistence type="predicted"/>
<feature type="compositionally biased region" description="Low complexity" evidence="1">
    <location>
        <begin position="222"/>
        <end position="231"/>
    </location>
</feature>
<evidence type="ECO:0000313" key="3">
    <source>
        <dbReference type="Proteomes" id="UP000325255"/>
    </source>
</evidence>
<dbReference type="OrthoDB" id="7280888at2"/>